<accession>H8YZW8</accession>
<dbReference type="SUPFAM" id="SSF53474">
    <property type="entry name" value="alpha/beta-Hydrolases"/>
    <property type="match status" value="1"/>
</dbReference>
<protein>
    <submittedName>
        <fullName evidence="1">Uncharacterized protein</fullName>
    </submittedName>
</protein>
<dbReference type="eggNOG" id="ENOG502ZB6C">
    <property type="taxonomic scope" value="Bacteria"/>
</dbReference>
<sequence length="320" mass="35571">MRPVSSNSPFRLRRLQDQSPLHPNFAGSDISIAAIAPDRCDSAVTQWCDDHLVMRNPMVSARNQLFLFLCGSYGTPTHQKRITSLAANMGYHAINLSYPNSWTVGGLCRDATDTNCHGKLRLDILDGGNRSGLIDIGRKNSIEARLYALLNLLSSSRTDQGWEQFCCGSHCIDWSKVVVAGHSQGGGQAAIIGKTYQVLRVVMLAAPVDFVRTINQHADWISAEGVTPTERYFGFVHSDDEGFDRILECWKLMRLDDSAIAVVDQSDSAFKQSRRLVTRIKNVRRGKYHACVAQDNLTPIGTQGQPVFEPVWHYLLNAHA</sequence>
<dbReference type="RefSeq" id="WP_009148914.1">
    <property type="nucleotide sequence ID" value="NZ_CP121471.1"/>
</dbReference>
<dbReference type="NCBIfam" id="NF047580">
    <property type="entry name" value="BPSS1187_fam"/>
    <property type="match status" value="1"/>
</dbReference>
<dbReference type="InterPro" id="IPR029058">
    <property type="entry name" value="AB_hydrolase_fold"/>
</dbReference>
<organism evidence="1 2">
    <name type="scientific">Thiorhodovibrio frisius</name>
    <dbReference type="NCBI Taxonomy" id="631362"/>
    <lineage>
        <taxon>Bacteria</taxon>
        <taxon>Pseudomonadati</taxon>
        <taxon>Pseudomonadota</taxon>
        <taxon>Gammaproteobacteria</taxon>
        <taxon>Chromatiales</taxon>
        <taxon>Chromatiaceae</taxon>
        <taxon>Thiorhodovibrio</taxon>
    </lineage>
</organism>
<evidence type="ECO:0000313" key="2">
    <source>
        <dbReference type="Proteomes" id="UP000002964"/>
    </source>
</evidence>
<name>H8YZW8_9GAMM</name>
<dbReference type="Proteomes" id="UP000002964">
    <property type="component" value="Unassembled WGS sequence"/>
</dbReference>
<gene>
    <name evidence="1" type="ORF">Thi970DRAFT_02498</name>
</gene>
<dbReference type="AlphaFoldDB" id="H8YZW8"/>
<proteinExistence type="predicted"/>
<dbReference type="HOGENOM" id="CLU_868607_0_0_6"/>
<dbReference type="Gene3D" id="3.40.50.1820">
    <property type="entry name" value="alpha/beta hydrolase"/>
    <property type="match status" value="1"/>
</dbReference>
<keyword evidence="2" id="KW-1185">Reference proteome</keyword>
<dbReference type="InterPro" id="IPR058180">
    <property type="entry name" value="BPSS1187-like"/>
</dbReference>
<reference evidence="1 2" key="2">
    <citation type="submission" date="2011-11" db="EMBL/GenBank/DDBJ databases">
        <authorList>
            <consortium name="US DOE Joint Genome Institute"/>
            <person name="Lucas S."/>
            <person name="Han J."/>
            <person name="Lapidus A."/>
            <person name="Cheng J.-F."/>
            <person name="Goodwin L."/>
            <person name="Pitluck S."/>
            <person name="Peters L."/>
            <person name="Ovchinnikova G."/>
            <person name="Zhang X."/>
            <person name="Detter J.C."/>
            <person name="Han C."/>
            <person name="Tapia R."/>
            <person name="Land M."/>
            <person name="Hauser L."/>
            <person name="Kyrpides N."/>
            <person name="Ivanova N."/>
            <person name="Pagani I."/>
            <person name="Vogl K."/>
            <person name="Liu Z."/>
            <person name="Overmann J."/>
            <person name="Frigaard N.-U."/>
            <person name="Bryant D."/>
            <person name="Woyke T."/>
        </authorList>
    </citation>
    <scope>NUCLEOTIDE SEQUENCE [LARGE SCALE GENOMIC DNA]</scope>
    <source>
        <strain evidence="1 2">970</strain>
    </source>
</reference>
<reference evidence="2" key="1">
    <citation type="submission" date="2011-06" db="EMBL/GenBank/DDBJ databases">
        <authorList>
            <consortium name="US DOE Joint Genome Institute (JGI-PGF)"/>
            <person name="Lucas S."/>
            <person name="Han J."/>
            <person name="Lapidus A."/>
            <person name="Cheng J.-F."/>
            <person name="Goodwin L."/>
            <person name="Pitluck S."/>
            <person name="Peters L."/>
            <person name="Land M.L."/>
            <person name="Hauser L."/>
            <person name="Vogl K."/>
            <person name="Liu Z."/>
            <person name="Overmann J."/>
            <person name="Frigaard N.-U."/>
            <person name="Bryant D.A."/>
            <person name="Woyke T.J."/>
        </authorList>
    </citation>
    <scope>NUCLEOTIDE SEQUENCE [LARGE SCALE GENOMIC DNA]</scope>
    <source>
        <strain evidence="2">970</strain>
    </source>
</reference>
<dbReference type="EMBL" id="JH603169">
    <property type="protein sequence ID" value="EIC22245.1"/>
    <property type="molecule type" value="Genomic_DNA"/>
</dbReference>
<evidence type="ECO:0000313" key="1">
    <source>
        <dbReference type="EMBL" id="EIC22245.1"/>
    </source>
</evidence>
<dbReference type="STRING" id="631362.Thi970DRAFT_02498"/>